<organism evidence="1 2">
    <name type="scientific">Rhynchosporium secalis</name>
    <name type="common">Barley scald fungus</name>
    <dbReference type="NCBI Taxonomy" id="38038"/>
    <lineage>
        <taxon>Eukaryota</taxon>
        <taxon>Fungi</taxon>
        <taxon>Dikarya</taxon>
        <taxon>Ascomycota</taxon>
        <taxon>Pezizomycotina</taxon>
        <taxon>Leotiomycetes</taxon>
        <taxon>Helotiales</taxon>
        <taxon>Ploettnerulaceae</taxon>
        <taxon>Rhynchosporium</taxon>
    </lineage>
</organism>
<gene>
    <name evidence="1" type="ORF">RSE6_02032</name>
</gene>
<keyword evidence="2" id="KW-1185">Reference proteome</keyword>
<dbReference type="AlphaFoldDB" id="A0A1E1LZ95"/>
<protein>
    <submittedName>
        <fullName evidence="1">Uncharacterized protein</fullName>
    </submittedName>
</protein>
<dbReference type="EMBL" id="FJVC01000078">
    <property type="protein sequence ID" value="CZT42179.1"/>
    <property type="molecule type" value="Genomic_DNA"/>
</dbReference>
<dbReference type="Proteomes" id="UP000177625">
    <property type="component" value="Unassembled WGS sequence"/>
</dbReference>
<name>A0A1E1LZ95_RHYSE</name>
<sequence length="225" mass="25146">MLLFIELEEESGFDIDVMYQCTMYYTDRIGSHTMSDRVFRERSACGYVTVMTFFTRATHLNVAATYLPTYLPTYLHTLFFGIPVPKCMQIEVHLNPVLSSLLSSRINIEKCSIGGGCSFLAFTLQRSLGSRPGQTCLQRLDDLIGPGCSWAWSGSCSAIKLSARPSVDSDSDCDSFRSRPSPLSVKSRHYDHKCRINPPTVLYCMHTYLAGGPLLGEADQLCLLR</sequence>
<evidence type="ECO:0000313" key="1">
    <source>
        <dbReference type="EMBL" id="CZT42179.1"/>
    </source>
</evidence>
<evidence type="ECO:0000313" key="2">
    <source>
        <dbReference type="Proteomes" id="UP000177625"/>
    </source>
</evidence>
<accession>A0A1E1LZ95</accession>
<reference evidence="2" key="1">
    <citation type="submission" date="2016-03" db="EMBL/GenBank/DDBJ databases">
        <authorList>
            <person name="Guldener U."/>
        </authorList>
    </citation>
    <scope>NUCLEOTIDE SEQUENCE [LARGE SCALE GENOMIC DNA]</scope>
</reference>
<proteinExistence type="predicted"/>